<gene>
    <name evidence="1" type="ORF">ACFPQ5_08800</name>
</gene>
<dbReference type="RefSeq" id="WP_379753703.1">
    <property type="nucleotide sequence ID" value="NZ_JBHSMR010000013.1"/>
</dbReference>
<evidence type="ECO:0000313" key="1">
    <source>
        <dbReference type="EMBL" id="MFC5478285.1"/>
    </source>
</evidence>
<accession>A0ABW0ML22</accession>
<reference evidence="2" key="1">
    <citation type="journal article" date="2019" name="Int. J. Syst. Evol. Microbiol.">
        <title>The Global Catalogue of Microorganisms (GCM) 10K type strain sequencing project: providing services to taxonomists for standard genome sequencing and annotation.</title>
        <authorList>
            <consortium name="The Broad Institute Genomics Platform"/>
            <consortium name="The Broad Institute Genome Sequencing Center for Infectious Disease"/>
            <person name="Wu L."/>
            <person name="Ma J."/>
        </authorList>
    </citation>
    <scope>NUCLEOTIDE SEQUENCE [LARGE SCALE GENOMIC DNA]</scope>
    <source>
        <strain evidence="2">CCUG 43111</strain>
    </source>
</reference>
<proteinExistence type="predicted"/>
<name>A0ABW0ML22_9BURK</name>
<dbReference type="Proteomes" id="UP001596101">
    <property type="component" value="Unassembled WGS sequence"/>
</dbReference>
<organism evidence="1 2">
    <name type="scientific">Massilia suwonensis</name>
    <dbReference type="NCBI Taxonomy" id="648895"/>
    <lineage>
        <taxon>Bacteria</taxon>
        <taxon>Pseudomonadati</taxon>
        <taxon>Pseudomonadota</taxon>
        <taxon>Betaproteobacteria</taxon>
        <taxon>Burkholderiales</taxon>
        <taxon>Oxalobacteraceae</taxon>
        <taxon>Telluria group</taxon>
        <taxon>Massilia</taxon>
    </lineage>
</organism>
<keyword evidence="2" id="KW-1185">Reference proteome</keyword>
<sequence>MEFANEVMLDGVMYCFEEFDQVARAHAWIDAHAQDTSQFRNVFPDARPVSTHPYGSASRRKD</sequence>
<dbReference type="EMBL" id="JBHSMR010000013">
    <property type="protein sequence ID" value="MFC5478285.1"/>
    <property type="molecule type" value="Genomic_DNA"/>
</dbReference>
<protein>
    <submittedName>
        <fullName evidence="1">Uncharacterized protein</fullName>
    </submittedName>
</protein>
<comment type="caution">
    <text evidence="1">The sequence shown here is derived from an EMBL/GenBank/DDBJ whole genome shotgun (WGS) entry which is preliminary data.</text>
</comment>
<evidence type="ECO:0000313" key="2">
    <source>
        <dbReference type="Proteomes" id="UP001596101"/>
    </source>
</evidence>